<proteinExistence type="predicted"/>
<dbReference type="RefSeq" id="WP_088961927.1">
    <property type="nucleotide sequence ID" value="NZ_LT607410.1"/>
</dbReference>
<evidence type="ECO:0000313" key="2">
    <source>
        <dbReference type="EMBL" id="SCF19301.1"/>
    </source>
</evidence>
<evidence type="ECO:0000313" key="3">
    <source>
        <dbReference type="Proteomes" id="UP000198228"/>
    </source>
</evidence>
<dbReference type="EMBL" id="LT607410">
    <property type="protein sequence ID" value="SCF19301.1"/>
    <property type="molecule type" value="Genomic_DNA"/>
</dbReference>
<sequence>MSPSDHPFHLWIATDATRTVAALAPLKVSGAPVKNEWGSITSLRAVPVPQNSPNVVGIIVLATLVVLGAFGLSLNGAPFLVVFILAALVLGLGLAATVSNTPLAQVVAPDQTAFPELHHTLEKVEEREEFFGLLGLAERAGVALPAVQKVIDPAEGGQLLAQVLWEAADVLGRRQQLRPQVVRQQHQPRRIASPNSHAANLLAKQREKARALWDQIEAELSRIQTALELAALAAENAAHDPAALDAVREAYRELAEVYGERF</sequence>
<accession>A0A1C4YG19</accession>
<evidence type="ECO:0000256" key="1">
    <source>
        <dbReference type="SAM" id="Phobius"/>
    </source>
</evidence>
<feature type="transmembrane region" description="Helical" evidence="1">
    <location>
        <begin position="55"/>
        <end position="72"/>
    </location>
</feature>
<dbReference type="AlphaFoldDB" id="A0A1C4YG19"/>
<reference evidence="2 3" key="1">
    <citation type="submission" date="2016-06" db="EMBL/GenBank/DDBJ databases">
        <authorList>
            <person name="Kjaerup R.B."/>
            <person name="Dalgaard T.S."/>
            <person name="Juul-Madsen H.R."/>
        </authorList>
    </citation>
    <scope>NUCLEOTIDE SEQUENCE [LARGE SCALE GENOMIC DNA]</scope>
    <source>
        <strain evidence="2 3">DSM 43821</strain>
    </source>
</reference>
<feature type="transmembrane region" description="Helical" evidence="1">
    <location>
        <begin position="79"/>
        <end position="98"/>
    </location>
</feature>
<keyword evidence="1" id="KW-1133">Transmembrane helix</keyword>
<organism evidence="2 3">
    <name type="scientific">Micromonospora purpureochromogenes</name>
    <dbReference type="NCBI Taxonomy" id="47872"/>
    <lineage>
        <taxon>Bacteria</taxon>
        <taxon>Bacillati</taxon>
        <taxon>Actinomycetota</taxon>
        <taxon>Actinomycetes</taxon>
        <taxon>Micromonosporales</taxon>
        <taxon>Micromonosporaceae</taxon>
        <taxon>Micromonospora</taxon>
    </lineage>
</organism>
<gene>
    <name evidence="2" type="ORF">GA0074696_3325</name>
</gene>
<keyword evidence="1" id="KW-0472">Membrane</keyword>
<dbReference type="Proteomes" id="UP000198228">
    <property type="component" value="Chromosome I"/>
</dbReference>
<protein>
    <submittedName>
        <fullName evidence="2">Uncharacterized protein</fullName>
    </submittedName>
</protein>
<name>A0A1C4YG19_9ACTN</name>
<keyword evidence="1" id="KW-0812">Transmembrane</keyword>